<dbReference type="InterPro" id="IPR002501">
    <property type="entry name" value="PsdUridine_synth_N"/>
</dbReference>
<feature type="domain" description="tRNA pseudouridylate synthase B C-terminal" evidence="7">
    <location>
        <begin position="172"/>
        <end position="228"/>
    </location>
</feature>
<keyword evidence="9" id="KW-1185">Reference proteome</keyword>
<gene>
    <name evidence="5 8" type="primary">truB</name>
    <name evidence="8" type="ORF">HZF24_09510</name>
</gene>
<dbReference type="NCBIfam" id="TIGR00431">
    <property type="entry name" value="TruB"/>
    <property type="match status" value="1"/>
</dbReference>
<evidence type="ECO:0000259" key="7">
    <source>
        <dbReference type="Pfam" id="PF16198"/>
    </source>
</evidence>
<dbReference type="PANTHER" id="PTHR13767">
    <property type="entry name" value="TRNA-PSEUDOURIDINE SYNTHASE"/>
    <property type="match status" value="1"/>
</dbReference>
<dbReference type="InterPro" id="IPR020103">
    <property type="entry name" value="PsdUridine_synth_cat_dom_sf"/>
</dbReference>
<organism evidence="8 9">
    <name type="scientific">Sedimentibacter hydroxybenzoicus DSM 7310</name>
    <dbReference type="NCBI Taxonomy" id="1123245"/>
    <lineage>
        <taxon>Bacteria</taxon>
        <taxon>Bacillati</taxon>
        <taxon>Bacillota</taxon>
        <taxon>Tissierellia</taxon>
        <taxon>Sedimentibacter</taxon>
    </lineage>
</organism>
<dbReference type="SUPFAM" id="SSF55120">
    <property type="entry name" value="Pseudouridine synthase"/>
    <property type="match status" value="1"/>
</dbReference>
<feature type="domain" description="Pseudouridine synthase II N-terminal" evidence="6">
    <location>
        <begin position="23"/>
        <end position="171"/>
    </location>
</feature>
<dbReference type="EC" id="5.4.99.25" evidence="5"/>
<dbReference type="CDD" id="cd02573">
    <property type="entry name" value="PseudoU_synth_EcTruB"/>
    <property type="match status" value="1"/>
</dbReference>
<dbReference type="GO" id="GO:0031119">
    <property type="term" value="P:tRNA pseudouridine synthesis"/>
    <property type="evidence" value="ECO:0007669"/>
    <property type="project" value="UniProtKB-UniRule"/>
</dbReference>
<dbReference type="InterPro" id="IPR032819">
    <property type="entry name" value="TruB_C"/>
</dbReference>
<evidence type="ECO:0000259" key="6">
    <source>
        <dbReference type="Pfam" id="PF01509"/>
    </source>
</evidence>
<evidence type="ECO:0000313" key="9">
    <source>
        <dbReference type="Proteomes" id="UP000611629"/>
    </source>
</evidence>
<dbReference type="Pfam" id="PF16198">
    <property type="entry name" value="TruB_C_2"/>
    <property type="match status" value="1"/>
</dbReference>
<comment type="catalytic activity">
    <reaction evidence="1 5">
        <text>uridine(55) in tRNA = pseudouridine(55) in tRNA</text>
        <dbReference type="Rhea" id="RHEA:42532"/>
        <dbReference type="Rhea" id="RHEA-COMP:10101"/>
        <dbReference type="Rhea" id="RHEA-COMP:10102"/>
        <dbReference type="ChEBI" id="CHEBI:65314"/>
        <dbReference type="ChEBI" id="CHEBI:65315"/>
        <dbReference type="EC" id="5.4.99.25"/>
    </reaction>
</comment>
<evidence type="ECO:0000256" key="4">
    <source>
        <dbReference type="ARBA" id="ARBA00023235"/>
    </source>
</evidence>
<dbReference type="GO" id="GO:0160148">
    <property type="term" value="F:tRNA pseudouridine(55) synthase activity"/>
    <property type="evidence" value="ECO:0007669"/>
    <property type="project" value="UniProtKB-EC"/>
</dbReference>
<evidence type="ECO:0000256" key="3">
    <source>
        <dbReference type="ARBA" id="ARBA00022694"/>
    </source>
</evidence>
<protein>
    <recommendedName>
        <fullName evidence="5">tRNA pseudouridine synthase B</fullName>
        <ecNumber evidence="5">5.4.99.25</ecNumber>
    </recommendedName>
    <alternativeName>
        <fullName evidence="5">tRNA pseudouridine(55) synthase</fullName>
        <shortName evidence="5">Psi55 synthase</shortName>
    </alternativeName>
    <alternativeName>
        <fullName evidence="5">tRNA pseudouridylate synthase</fullName>
    </alternativeName>
    <alternativeName>
        <fullName evidence="5">tRNA-uridine isomerase</fullName>
    </alternativeName>
</protein>
<dbReference type="EMBL" id="JACBNQ010000009">
    <property type="protein sequence ID" value="NYB74369.1"/>
    <property type="molecule type" value="Genomic_DNA"/>
</dbReference>
<feature type="active site" description="Nucleophile" evidence="5">
    <location>
        <position position="38"/>
    </location>
</feature>
<sequence>MNGVLNILKPTGMTSHDVVSSVRKILNIKKVGHAGTLDPNVSGVMVVCVGKGTKISEYLMNQDKEYVCELILGQKTDTQDSYGKIVEEKKFKSISERTLLNALEDFKGRQQQIPPAYSAVKLNGKKLYEYARQNISVEKEAKEIHIKDINLIKYDNERVLMRVNCSKGTYMRTLCNDIGEKLGALGHMGVLVRTETKGLHIENSVTLNELKFLYDNNRLQECLIPIDKVYPLKKINVHMDYYDRLTAGNEVYAQADTIEDEVFYIYCNDELIGIGKKINNNLVKIEKMLV</sequence>
<name>A0A974BJF2_SEDHY</name>
<accession>A0A974BJF2</accession>
<comment type="similarity">
    <text evidence="2 5">Belongs to the pseudouridine synthase TruB family. Type 1 subfamily.</text>
</comment>
<evidence type="ECO:0000313" key="8">
    <source>
        <dbReference type="EMBL" id="NYB74369.1"/>
    </source>
</evidence>
<evidence type="ECO:0000256" key="1">
    <source>
        <dbReference type="ARBA" id="ARBA00000385"/>
    </source>
</evidence>
<dbReference type="PANTHER" id="PTHR13767:SF2">
    <property type="entry name" value="PSEUDOURIDYLATE SYNTHASE TRUB1"/>
    <property type="match status" value="1"/>
</dbReference>
<evidence type="ECO:0000256" key="2">
    <source>
        <dbReference type="ARBA" id="ARBA00005642"/>
    </source>
</evidence>
<comment type="function">
    <text evidence="5">Responsible for synthesis of pseudouridine from uracil-55 in the psi GC loop of transfer RNAs.</text>
</comment>
<proteinExistence type="inferred from homology"/>
<keyword evidence="4 5" id="KW-0413">Isomerase</keyword>
<dbReference type="GO" id="GO:1990481">
    <property type="term" value="P:mRNA pseudouridine synthesis"/>
    <property type="evidence" value="ECO:0007669"/>
    <property type="project" value="TreeGrafter"/>
</dbReference>
<dbReference type="FunFam" id="3.30.2350.10:FF:000011">
    <property type="entry name" value="tRNA pseudouridine synthase B"/>
    <property type="match status" value="1"/>
</dbReference>
<dbReference type="GO" id="GO:0003723">
    <property type="term" value="F:RNA binding"/>
    <property type="evidence" value="ECO:0007669"/>
    <property type="project" value="InterPro"/>
</dbReference>
<dbReference type="RefSeq" id="WP_179238069.1">
    <property type="nucleotide sequence ID" value="NZ_JACBNQ010000009.1"/>
</dbReference>
<dbReference type="Proteomes" id="UP000611629">
    <property type="component" value="Unassembled WGS sequence"/>
</dbReference>
<dbReference type="Gene3D" id="3.30.2350.10">
    <property type="entry name" value="Pseudouridine synthase"/>
    <property type="match status" value="1"/>
</dbReference>
<dbReference type="AlphaFoldDB" id="A0A974BJF2"/>
<keyword evidence="3 5" id="KW-0819">tRNA processing</keyword>
<evidence type="ECO:0000256" key="5">
    <source>
        <dbReference type="HAMAP-Rule" id="MF_01080"/>
    </source>
</evidence>
<comment type="caution">
    <text evidence="8">The sequence shown here is derived from an EMBL/GenBank/DDBJ whole genome shotgun (WGS) entry which is preliminary data.</text>
</comment>
<dbReference type="InterPro" id="IPR014780">
    <property type="entry name" value="tRNA_psdUridine_synth_TruB"/>
</dbReference>
<dbReference type="HAMAP" id="MF_01080">
    <property type="entry name" value="TruB_bact"/>
    <property type="match status" value="1"/>
</dbReference>
<reference evidence="8" key="1">
    <citation type="submission" date="2020-07" db="EMBL/GenBank/DDBJ databases">
        <title>Genomic analysis of a strain of Sedimentibacter Hydroxybenzoicus DSM7310.</title>
        <authorList>
            <person name="Ma S."/>
        </authorList>
    </citation>
    <scope>NUCLEOTIDE SEQUENCE</scope>
    <source>
        <strain evidence="8">DSM 7310</strain>
    </source>
</reference>
<dbReference type="Pfam" id="PF01509">
    <property type="entry name" value="TruB_N"/>
    <property type="match status" value="1"/>
</dbReference>